<evidence type="ECO:0000256" key="7">
    <source>
        <dbReference type="ARBA" id="ARBA00022553"/>
    </source>
</evidence>
<proteinExistence type="inferred from homology"/>
<dbReference type="InterPro" id="IPR000719">
    <property type="entry name" value="Prot_kinase_dom"/>
</dbReference>
<feature type="compositionally biased region" description="Acidic residues" evidence="25">
    <location>
        <begin position="142"/>
        <end position="152"/>
    </location>
</feature>
<keyword evidence="5" id="KW-1017">Isopeptide bond</keyword>
<dbReference type="CDD" id="cd14135">
    <property type="entry name" value="STKc_PRP4"/>
    <property type="match status" value="1"/>
</dbReference>
<evidence type="ECO:0000256" key="6">
    <source>
        <dbReference type="ARBA" id="ARBA00022527"/>
    </source>
</evidence>
<dbReference type="PANTHER" id="PTHR24058">
    <property type="entry name" value="DUAL SPECIFICITY PROTEIN KINASE"/>
    <property type="match status" value="1"/>
</dbReference>
<evidence type="ECO:0000256" key="20">
    <source>
        <dbReference type="ARBA" id="ARBA00023637"/>
    </source>
</evidence>
<evidence type="ECO:0000256" key="17">
    <source>
        <dbReference type="ARBA" id="ARBA00023187"/>
    </source>
</evidence>
<feature type="compositionally biased region" description="Basic residues" evidence="25">
    <location>
        <begin position="440"/>
        <end position="451"/>
    </location>
</feature>
<comment type="similarity">
    <text evidence="19">Belongs to the protein kinase superfamily. CMGC Ser/Thr protein kinase family.</text>
</comment>
<keyword evidence="18" id="KW-0539">Nucleus</keyword>
<evidence type="ECO:0000256" key="13">
    <source>
        <dbReference type="ARBA" id="ARBA00022838"/>
    </source>
</evidence>
<dbReference type="FunFam" id="3.30.200.20:FF:000123">
    <property type="entry name" value="serine/threonine-protein kinase PRP4 homolog"/>
    <property type="match status" value="1"/>
</dbReference>
<keyword evidence="14" id="KW-0067">ATP-binding</keyword>
<evidence type="ECO:0000256" key="4">
    <source>
        <dbReference type="ARBA" id="ARBA00022454"/>
    </source>
</evidence>
<keyword evidence="10" id="KW-0747">Spliceosome</keyword>
<dbReference type="InterPro" id="IPR008271">
    <property type="entry name" value="Ser/Thr_kinase_AS"/>
</dbReference>
<evidence type="ECO:0000256" key="14">
    <source>
        <dbReference type="ARBA" id="ARBA00022840"/>
    </source>
</evidence>
<evidence type="ECO:0000256" key="9">
    <source>
        <dbReference type="ARBA" id="ARBA00022679"/>
    </source>
</evidence>
<keyword evidence="8" id="KW-0507">mRNA processing</keyword>
<evidence type="ECO:0000256" key="3">
    <source>
        <dbReference type="ARBA" id="ARBA00012513"/>
    </source>
</evidence>
<feature type="compositionally biased region" description="Acidic residues" evidence="25">
    <location>
        <begin position="358"/>
        <end position="377"/>
    </location>
</feature>
<evidence type="ECO:0000256" key="5">
    <source>
        <dbReference type="ARBA" id="ARBA00022499"/>
    </source>
</evidence>
<dbReference type="GO" id="GO:0005681">
    <property type="term" value="C:spliceosomal complex"/>
    <property type="evidence" value="ECO:0007669"/>
    <property type="project" value="UniProtKB-KW"/>
</dbReference>
<comment type="catalytic activity">
    <reaction evidence="23">
        <text>L-threonyl-[protein] + ATP = O-phospho-L-threonyl-[protein] + ADP + H(+)</text>
        <dbReference type="Rhea" id="RHEA:46608"/>
        <dbReference type="Rhea" id="RHEA-COMP:11060"/>
        <dbReference type="Rhea" id="RHEA-COMP:11605"/>
        <dbReference type="ChEBI" id="CHEBI:15378"/>
        <dbReference type="ChEBI" id="CHEBI:30013"/>
        <dbReference type="ChEBI" id="CHEBI:30616"/>
        <dbReference type="ChEBI" id="CHEBI:61977"/>
        <dbReference type="ChEBI" id="CHEBI:456216"/>
        <dbReference type="EC" id="2.7.11.1"/>
    </reaction>
    <physiologicalReaction direction="left-to-right" evidence="23">
        <dbReference type="Rhea" id="RHEA:46609"/>
    </physiologicalReaction>
</comment>
<evidence type="ECO:0000256" key="15">
    <source>
        <dbReference type="ARBA" id="ARBA00022843"/>
    </source>
</evidence>
<feature type="region of interest" description="Disordered" evidence="25">
    <location>
        <begin position="139"/>
        <end position="583"/>
    </location>
</feature>
<dbReference type="Gene3D" id="1.10.510.10">
    <property type="entry name" value="Transferase(Phosphotransferase) domain 1"/>
    <property type="match status" value="1"/>
</dbReference>
<dbReference type="GO" id="GO:0045292">
    <property type="term" value="P:mRNA cis splicing, via spliceosome"/>
    <property type="evidence" value="ECO:0007669"/>
    <property type="project" value="InterPro"/>
</dbReference>
<dbReference type="GO" id="GO:0004674">
    <property type="term" value="F:protein serine/threonine kinase activity"/>
    <property type="evidence" value="ECO:0007669"/>
    <property type="project" value="UniProtKB-KW"/>
</dbReference>
<keyword evidence="12 26" id="KW-0418">Kinase</keyword>
<dbReference type="PROSITE" id="PS50011">
    <property type="entry name" value="PROTEIN_KINASE_DOM"/>
    <property type="match status" value="1"/>
</dbReference>
<sequence>MATEYTHNGKLSEDETSESDANVQEIDEDIEVEEEPEADFQISKEKKKHKHKHKNKNKHKHSKHGEKRDEKKKHKHKKKKSKNSKNEKEGRSSKKMKIDDSVDLEKLEAAREALREVLQSESNGNIIDSNPMELIAQGYGTDSEEEGEVDYEETQKEKKKRLECQKMHRIRREKEKEEKVADKKEKQVVEEESGDSDCEIVSVEAATRKMPPIRTQGSMSKENKKSRKVSSRDTDRRDKDRRKIQDRSRDADRGKEGGMSARERLREERLIEEERRRRNGEDDDSLRRNDDDDRRFRDDRRDRRSPPIRSMDRGRFDRSRSRDRRRGRRSRSRDRRRKDKNEDKFKGSLSEGMALQQESDEEINIDIPDDDDDDEDTLIEKRRKQREALLQRLKTEEESLQSAPSPKPPSPAPLPSAPQSPSPSPSRSRSPSRSESRSRSYSRSRPRHRSSSRSSSSDSSSSSSSLESDSEDDRPKRKSRGSEDYRRRRKSKSPDYHREKRKSQSKSQSPDIDRRREESSSSESDDSDDKRSEKDKKSERKGSISTDQSREKPTKKEQQSKDAKSDADGTTKEGEKKKSKADMFADTQDMFSDDYALGSPSTVSRFTGPVVENPTLIDNWDDAEGYYRVRIGEMLDKRYSVYGYTGQGVFSNVVRARDEARGNMETAIKIIRNNEIMHKTGLKELEFLRKLNDADPDDKFHCLRLYRHFFHKNHLCLVFESLSMNLREVLKKYGKDIGLHVKAVRSYSQQLFLALKHLKRNSILHADIKPDNILVNESKLHLKLCDFGSASHVSENDITPYLVSRFYRAPEIIIGMGYDHNVDLWSVGTTIFELYTGKILFPGQSNNEMLKFMMDLKGKFPNKIIRKGMFRDQHFDSNYNFLYHEVDKVTHREKVSVLSTISASKDLFAELIGYQRLPEDQLKKVRQLKDLLDSTLMLDPSKRISINQALTHPFIQDRL</sequence>
<evidence type="ECO:0000256" key="23">
    <source>
        <dbReference type="ARBA" id="ARBA00048659"/>
    </source>
</evidence>
<feature type="compositionally biased region" description="Basic and acidic residues" evidence="25">
    <location>
        <begin position="528"/>
        <end position="583"/>
    </location>
</feature>
<dbReference type="PROSITE" id="PS00108">
    <property type="entry name" value="PROTEIN_KINASE_ST"/>
    <property type="match status" value="1"/>
</dbReference>
<evidence type="ECO:0000256" key="2">
    <source>
        <dbReference type="ARBA" id="ARBA00004629"/>
    </source>
</evidence>
<dbReference type="AlphaFoldDB" id="K1QGH6"/>
<dbReference type="FunCoup" id="K1QGH6">
    <property type="interactions" value="1312"/>
</dbReference>
<evidence type="ECO:0000256" key="18">
    <source>
        <dbReference type="ARBA" id="ARBA00023242"/>
    </source>
</evidence>
<dbReference type="Pfam" id="PF00069">
    <property type="entry name" value="Pkinase"/>
    <property type="match status" value="1"/>
</dbReference>
<feature type="compositionally biased region" description="Pro residues" evidence="25">
    <location>
        <begin position="405"/>
        <end position="424"/>
    </location>
</feature>
<organism evidence="26">
    <name type="scientific">Magallana gigas</name>
    <name type="common">Pacific oyster</name>
    <name type="synonym">Crassostrea gigas</name>
    <dbReference type="NCBI Taxonomy" id="29159"/>
    <lineage>
        <taxon>Eukaryota</taxon>
        <taxon>Metazoa</taxon>
        <taxon>Spiralia</taxon>
        <taxon>Lophotrochozoa</taxon>
        <taxon>Mollusca</taxon>
        <taxon>Bivalvia</taxon>
        <taxon>Autobranchia</taxon>
        <taxon>Pteriomorphia</taxon>
        <taxon>Ostreida</taxon>
        <taxon>Ostreoidea</taxon>
        <taxon>Ostreidae</taxon>
        <taxon>Magallana</taxon>
    </lineage>
</organism>
<feature type="compositionally biased region" description="Basic and acidic residues" evidence="25">
    <location>
        <begin position="480"/>
        <end position="498"/>
    </location>
</feature>
<keyword evidence="15" id="KW-0832">Ubl conjugation</keyword>
<evidence type="ECO:0000256" key="8">
    <source>
        <dbReference type="ARBA" id="ARBA00022664"/>
    </source>
</evidence>
<dbReference type="SUPFAM" id="SSF56112">
    <property type="entry name" value="Protein kinase-like (PK-like)"/>
    <property type="match status" value="1"/>
</dbReference>
<dbReference type="EC" id="2.7.11.1" evidence="3"/>
<comment type="subunit">
    <text evidence="22">Interacts with CLK1 C-terminus. Associates with the U5 snRNP and NCOR1 deacetylase complexes. Identified in the spliceosome C complex.</text>
</comment>
<dbReference type="InParanoid" id="K1QGH6"/>
<feature type="region of interest" description="Disordered" evidence="25">
    <location>
        <begin position="1"/>
        <end position="103"/>
    </location>
</feature>
<dbReference type="Gene3D" id="3.30.200.20">
    <property type="entry name" value="Phosphorylase Kinase, domain 1"/>
    <property type="match status" value="1"/>
</dbReference>
<gene>
    <name evidence="26" type="ORF">CGI_10027514</name>
</gene>
<dbReference type="InterPro" id="IPR044092">
    <property type="entry name" value="STKc_PRP4"/>
</dbReference>
<keyword evidence="7" id="KW-0597">Phosphoprotein</keyword>
<keyword evidence="6" id="KW-0723">Serine/threonine-protein kinase</keyword>
<evidence type="ECO:0000313" key="26">
    <source>
        <dbReference type="EMBL" id="EKC35957.1"/>
    </source>
</evidence>
<name>K1QGH6_MAGGI</name>
<keyword evidence="13" id="KW-0995">Kinetochore</keyword>
<feature type="compositionally biased region" description="Basic residues" evidence="25">
    <location>
        <begin position="45"/>
        <end position="83"/>
    </location>
</feature>
<dbReference type="PANTHER" id="PTHR24058:SF103">
    <property type="entry name" value="SERINE_THREONINE-PROTEIN KINASE PRP4 HOMOLOG"/>
    <property type="match status" value="1"/>
</dbReference>
<comment type="catalytic activity">
    <reaction evidence="24">
        <text>L-seryl-[protein] + ATP = O-phospho-L-seryl-[protein] + ADP + H(+)</text>
        <dbReference type="Rhea" id="RHEA:17989"/>
        <dbReference type="Rhea" id="RHEA-COMP:9863"/>
        <dbReference type="Rhea" id="RHEA-COMP:11604"/>
        <dbReference type="ChEBI" id="CHEBI:15378"/>
        <dbReference type="ChEBI" id="CHEBI:29999"/>
        <dbReference type="ChEBI" id="CHEBI:30616"/>
        <dbReference type="ChEBI" id="CHEBI:83421"/>
        <dbReference type="ChEBI" id="CHEBI:456216"/>
        <dbReference type="EC" id="2.7.11.1"/>
    </reaction>
    <physiologicalReaction direction="left-to-right" evidence="24">
        <dbReference type="Rhea" id="RHEA:17990"/>
    </physiologicalReaction>
</comment>
<reference evidence="26" key="1">
    <citation type="journal article" date="2012" name="Nature">
        <title>The oyster genome reveals stress adaptation and complexity of shell formation.</title>
        <authorList>
            <person name="Zhang G."/>
            <person name="Fang X."/>
            <person name="Guo X."/>
            <person name="Li L."/>
            <person name="Luo R."/>
            <person name="Xu F."/>
            <person name="Yang P."/>
            <person name="Zhang L."/>
            <person name="Wang X."/>
            <person name="Qi H."/>
            <person name="Xiong Z."/>
            <person name="Que H."/>
            <person name="Xie Y."/>
            <person name="Holland P.W."/>
            <person name="Paps J."/>
            <person name="Zhu Y."/>
            <person name="Wu F."/>
            <person name="Chen Y."/>
            <person name="Wang J."/>
            <person name="Peng C."/>
            <person name="Meng J."/>
            <person name="Yang L."/>
            <person name="Liu J."/>
            <person name="Wen B."/>
            <person name="Zhang N."/>
            <person name="Huang Z."/>
            <person name="Zhu Q."/>
            <person name="Feng Y."/>
            <person name="Mount A."/>
            <person name="Hedgecock D."/>
            <person name="Xu Z."/>
            <person name="Liu Y."/>
            <person name="Domazet-Loso T."/>
            <person name="Du Y."/>
            <person name="Sun X."/>
            <person name="Zhang S."/>
            <person name="Liu B."/>
            <person name="Cheng P."/>
            <person name="Jiang X."/>
            <person name="Li J."/>
            <person name="Fan D."/>
            <person name="Wang W."/>
            <person name="Fu W."/>
            <person name="Wang T."/>
            <person name="Wang B."/>
            <person name="Zhang J."/>
            <person name="Peng Z."/>
            <person name="Li Y."/>
            <person name="Li N."/>
            <person name="Wang J."/>
            <person name="Chen M."/>
            <person name="He Y."/>
            <person name="Tan F."/>
            <person name="Song X."/>
            <person name="Zheng Q."/>
            <person name="Huang R."/>
            <person name="Yang H."/>
            <person name="Du X."/>
            <person name="Chen L."/>
            <person name="Yang M."/>
            <person name="Gaffney P.M."/>
            <person name="Wang S."/>
            <person name="Luo L."/>
            <person name="She Z."/>
            <person name="Ming Y."/>
            <person name="Huang W."/>
            <person name="Zhang S."/>
            <person name="Huang B."/>
            <person name="Zhang Y."/>
            <person name="Qu T."/>
            <person name="Ni P."/>
            <person name="Miao G."/>
            <person name="Wang J."/>
            <person name="Wang Q."/>
            <person name="Steinberg C.E."/>
            <person name="Wang H."/>
            <person name="Li N."/>
            <person name="Qian L."/>
            <person name="Zhang G."/>
            <person name="Li Y."/>
            <person name="Yang H."/>
            <person name="Liu X."/>
            <person name="Wang J."/>
            <person name="Yin Y."/>
            <person name="Wang J."/>
        </authorList>
    </citation>
    <scope>NUCLEOTIDE SEQUENCE [LARGE SCALE GENOMIC DNA]</scope>
    <source>
        <strain evidence="26">05x7-T-G4-1.051#20</strain>
    </source>
</reference>
<accession>K1QGH6</accession>
<evidence type="ECO:0000256" key="16">
    <source>
        <dbReference type="ARBA" id="ARBA00022990"/>
    </source>
</evidence>
<keyword evidence="4" id="KW-0158">Chromosome</keyword>
<keyword evidence="16" id="KW-0007">Acetylation</keyword>
<keyword evidence="9" id="KW-0808">Transferase</keyword>
<evidence type="ECO:0000256" key="22">
    <source>
        <dbReference type="ARBA" id="ARBA00046964"/>
    </source>
</evidence>
<evidence type="ECO:0000256" key="24">
    <source>
        <dbReference type="ARBA" id="ARBA00048977"/>
    </source>
</evidence>
<evidence type="ECO:0000256" key="21">
    <source>
        <dbReference type="ARBA" id="ARBA00031858"/>
    </source>
</evidence>
<keyword evidence="17" id="KW-0508">mRNA splicing</keyword>
<dbReference type="GO" id="GO:0000776">
    <property type="term" value="C:kinetochore"/>
    <property type="evidence" value="ECO:0007669"/>
    <property type="project" value="UniProtKB-KW"/>
</dbReference>
<dbReference type="GO" id="GO:0005524">
    <property type="term" value="F:ATP binding"/>
    <property type="evidence" value="ECO:0007669"/>
    <property type="project" value="UniProtKB-KW"/>
</dbReference>
<evidence type="ECO:0000256" key="19">
    <source>
        <dbReference type="ARBA" id="ARBA00023596"/>
    </source>
</evidence>
<feature type="compositionally biased region" description="Basic residues" evidence="25">
    <location>
        <begin position="321"/>
        <end position="338"/>
    </location>
</feature>
<dbReference type="EMBL" id="JH816729">
    <property type="protein sequence ID" value="EKC35957.1"/>
    <property type="molecule type" value="Genomic_DNA"/>
</dbReference>
<feature type="compositionally biased region" description="Basic and acidic residues" evidence="25">
    <location>
        <begin position="84"/>
        <end position="103"/>
    </location>
</feature>
<evidence type="ECO:0000256" key="12">
    <source>
        <dbReference type="ARBA" id="ARBA00022777"/>
    </source>
</evidence>
<evidence type="ECO:0000256" key="1">
    <source>
        <dbReference type="ARBA" id="ARBA00004123"/>
    </source>
</evidence>
<feature type="compositionally biased region" description="Basic and acidic residues" evidence="25">
    <location>
        <begin position="153"/>
        <end position="189"/>
    </location>
</feature>
<evidence type="ECO:0000256" key="25">
    <source>
        <dbReference type="SAM" id="MobiDB-lite"/>
    </source>
</evidence>
<evidence type="ECO:0000256" key="11">
    <source>
        <dbReference type="ARBA" id="ARBA00022741"/>
    </source>
</evidence>
<dbReference type="InterPro" id="IPR011009">
    <property type="entry name" value="Kinase-like_dom_sf"/>
</dbReference>
<feature type="compositionally biased region" description="Basic and acidic residues" evidence="25">
    <location>
        <begin position="230"/>
        <end position="320"/>
    </location>
</feature>
<evidence type="ECO:0000256" key="10">
    <source>
        <dbReference type="ARBA" id="ARBA00022728"/>
    </source>
</evidence>
<dbReference type="InterPro" id="IPR050494">
    <property type="entry name" value="Ser_Thr_dual-spec_kinase"/>
</dbReference>
<feature type="compositionally biased region" description="Low complexity" evidence="25">
    <location>
        <begin position="452"/>
        <end position="467"/>
    </location>
</feature>
<dbReference type="HOGENOM" id="CLU_000288_5_3_1"/>
<protein>
    <recommendedName>
        <fullName evidence="20">Serine/threonine-protein kinase PRP4 homolog</fullName>
        <ecNumber evidence="3">2.7.11.1</ecNumber>
    </recommendedName>
    <alternativeName>
        <fullName evidence="21">PRP4 pre-mRNA-processing factor 4 homolog</fullName>
    </alternativeName>
</protein>
<dbReference type="FunFam" id="1.10.510.10:FF:000078">
    <property type="entry name" value="Serine/threonine-protein kinase PRP4 homolog"/>
    <property type="match status" value="1"/>
</dbReference>
<keyword evidence="11" id="KW-0547">Nucleotide-binding</keyword>
<comment type="subcellular location">
    <subcellularLocation>
        <location evidence="2">Chromosome</location>
        <location evidence="2">Centromere</location>
        <location evidence="2">Kinetochore</location>
    </subcellularLocation>
    <subcellularLocation>
        <location evidence="1">Nucleus</location>
    </subcellularLocation>
</comment>
<dbReference type="SMART" id="SM00220">
    <property type="entry name" value="S_TKc"/>
    <property type="match status" value="1"/>
</dbReference>
<feature type="compositionally biased region" description="Basic and acidic residues" evidence="25">
    <location>
        <begin position="386"/>
        <end position="397"/>
    </location>
</feature>
<feature type="compositionally biased region" description="Acidic residues" evidence="25">
    <location>
        <begin position="25"/>
        <end position="38"/>
    </location>
</feature>